<accession>A0AA39C8B7</accession>
<keyword evidence="1" id="KW-0732">Signal</keyword>
<reference evidence="2" key="1">
    <citation type="journal article" date="2023" name="bioRxiv">
        <title>Scaffold-level genome assemblies of two parasitoid biocontrol wasps reveal the parthenogenesis mechanism and an associated novel virus.</title>
        <authorList>
            <person name="Inwood S."/>
            <person name="Skelly J."/>
            <person name="Guhlin J."/>
            <person name="Harrop T."/>
            <person name="Goldson S."/>
            <person name="Dearden P."/>
        </authorList>
    </citation>
    <scope>NUCLEOTIDE SEQUENCE</scope>
    <source>
        <strain evidence="2">Lincoln</strain>
        <tissue evidence="2">Whole body</tissue>
    </source>
</reference>
<dbReference type="Gene3D" id="2.40.128.20">
    <property type="match status" value="1"/>
</dbReference>
<comment type="caution">
    <text evidence="2">The sequence shown here is derived from an EMBL/GenBank/DDBJ whole genome shotgun (WGS) entry which is preliminary data.</text>
</comment>
<evidence type="ECO:0000313" key="3">
    <source>
        <dbReference type="Proteomes" id="UP001168972"/>
    </source>
</evidence>
<dbReference type="InterPro" id="IPR012674">
    <property type="entry name" value="Calycin"/>
</dbReference>
<sequence>MTFVKIFIVLVSFTVLETVLGAAIQNTTQQHYNADKIVGRWFLITAVSNYRASEIPECITVDINKEKNNIVNFTINISNTDSNYLEFSGTAQIVNSQIRGISSSTVEHAGALDIIDYENDHDIVLHDKETSVYLILGRSPSSVSRKLNAKYRHIASRNNLLYITMKGINCL</sequence>
<dbReference type="Proteomes" id="UP001168972">
    <property type="component" value="Unassembled WGS sequence"/>
</dbReference>
<feature type="chain" id="PRO_5041421910" evidence="1">
    <location>
        <begin position="22"/>
        <end position="171"/>
    </location>
</feature>
<evidence type="ECO:0000313" key="2">
    <source>
        <dbReference type="EMBL" id="KAK0159776.1"/>
    </source>
</evidence>
<keyword evidence="3" id="KW-1185">Reference proteome</keyword>
<dbReference type="EMBL" id="JAQQBR010001836">
    <property type="protein sequence ID" value="KAK0159776.1"/>
    <property type="molecule type" value="Genomic_DNA"/>
</dbReference>
<evidence type="ECO:0000256" key="1">
    <source>
        <dbReference type="SAM" id="SignalP"/>
    </source>
</evidence>
<reference evidence="2" key="2">
    <citation type="submission" date="2023-03" db="EMBL/GenBank/DDBJ databases">
        <authorList>
            <person name="Inwood S.N."/>
            <person name="Skelly J.G."/>
            <person name="Guhlin J."/>
            <person name="Harrop T.W.R."/>
            <person name="Goldson S.G."/>
            <person name="Dearden P.K."/>
        </authorList>
    </citation>
    <scope>NUCLEOTIDE SEQUENCE</scope>
    <source>
        <strain evidence="2">Lincoln</strain>
        <tissue evidence="2">Whole body</tissue>
    </source>
</reference>
<dbReference type="SUPFAM" id="SSF50814">
    <property type="entry name" value="Lipocalins"/>
    <property type="match status" value="1"/>
</dbReference>
<feature type="signal peptide" evidence="1">
    <location>
        <begin position="1"/>
        <end position="21"/>
    </location>
</feature>
<name>A0AA39C8B7_MICHY</name>
<proteinExistence type="predicted"/>
<organism evidence="2 3">
    <name type="scientific">Microctonus hyperodae</name>
    <name type="common">Parasitoid wasp</name>
    <dbReference type="NCBI Taxonomy" id="165561"/>
    <lineage>
        <taxon>Eukaryota</taxon>
        <taxon>Metazoa</taxon>
        <taxon>Ecdysozoa</taxon>
        <taxon>Arthropoda</taxon>
        <taxon>Hexapoda</taxon>
        <taxon>Insecta</taxon>
        <taxon>Pterygota</taxon>
        <taxon>Neoptera</taxon>
        <taxon>Endopterygota</taxon>
        <taxon>Hymenoptera</taxon>
        <taxon>Apocrita</taxon>
        <taxon>Ichneumonoidea</taxon>
        <taxon>Braconidae</taxon>
        <taxon>Euphorinae</taxon>
        <taxon>Microctonus</taxon>
    </lineage>
</organism>
<protein>
    <submittedName>
        <fullName evidence="2">Uncharacterized protein</fullName>
    </submittedName>
</protein>
<dbReference type="AlphaFoldDB" id="A0AA39C8B7"/>
<gene>
    <name evidence="2" type="ORF">PV327_010852</name>
</gene>